<sequence>MRPFGCPITILNTIDHLGKSDGKVDEVFFIGYSLNSKAFRVFNSRTMIVEENFHIRFSESTPNVVGSRSDWQFDMDALTGIMNYEPILAGTQSNGFASTKACDNVGQARKETYTIKDYILLPLWTVDLPFSQDPKKKEDNVNSTNNVNTISLTVNTAGINEVNVVDENISIELPFDPNMPALEDVSTFNFSSDDEDDGAVTDMNNLDTTIQVNPIPITRIHKDHPLDQVIGDLQSAPQTRKMSKNLEEHGFVCTIQQRTNHKDLQNYSFTCFLSWEEPKKVIHALKDPSWIEAMQEELLQFKLQEVCTLVYLPNRKRAIGTKWVFRNKEDERGIMIRNKARLVAQEKIKEVVYVCQPPGFEDPYFLDRVYKVEKALYGLHQAPRAWFTEVKTTSTPMETQKSLLNDEDGKKVDVIMYRSMIGSLMYLTYLRPDIMFAVCACARYQVNLKVSNLHVVKRILAYTDSDYVRASLDRKSTTGGYQFLECRLISWQCKKQRVVANSTTEAEYVVAQVTVDKCFGFKINYLIMDGKEIVITKSSVRRDHQLADEEGSTMPTDPHHTPTILQPSSSQPQKKQQPRKPTRKDTQVPHPSGPTKFVADEAVHKELGDRLVRAATTASSLEAEQHSESSGDEESLGEDASKQGRIDAYEDITLVNVQDDADKEMFDVDVLGGEEMFVVGQNENVVEEVVDVAQVKGIVFQEPGKSTTTTTIISSQQSQDKGKGIMIEKPMKPKKKDQIRLHEEVAKSHKLNLMKKKDLQEKELRKKKEPILP</sequence>
<feature type="region of interest" description="Disordered" evidence="1">
    <location>
        <begin position="544"/>
        <end position="599"/>
    </location>
</feature>
<dbReference type="AlphaFoldDB" id="A0A6L2P4J0"/>
<dbReference type="Pfam" id="PF25597">
    <property type="entry name" value="SH3_retrovirus"/>
    <property type="match status" value="1"/>
</dbReference>
<name>A0A6L2P4J0_TANCI</name>
<organism evidence="4">
    <name type="scientific">Tanacetum cinerariifolium</name>
    <name type="common">Dalmatian daisy</name>
    <name type="synonym">Chrysanthemum cinerariifolium</name>
    <dbReference type="NCBI Taxonomy" id="118510"/>
    <lineage>
        <taxon>Eukaryota</taxon>
        <taxon>Viridiplantae</taxon>
        <taxon>Streptophyta</taxon>
        <taxon>Embryophyta</taxon>
        <taxon>Tracheophyta</taxon>
        <taxon>Spermatophyta</taxon>
        <taxon>Magnoliopsida</taxon>
        <taxon>eudicotyledons</taxon>
        <taxon>Gunneridae</taxon>
        <taxon>Pentapetalae</taxon>
        <taxon>asterids</taxon>
        <taxon>campanulids</taxon>
        <taxon>Asterales</taxon>
        <taxon>Asteraceae</taxon>
        <taxon>Asteroideae</taxon>
        <taxon>Anthemideae</taxon>
        <taxon>Anthemidinae</taxon>
        <taxon>Tanacetum</taxon>
    </lineage>
</organism>
<feature type="domain" description="Reverse transcriptase Ty1/copia-type" evidence="2">
    <location>
        <begin position="347"/>
        <end position="394"/>
    </location>
</feature>
<comment type="caution">
    <text evidence="4">The sequence shown here is derived from an EMBL/GenBank/DDBJ whole genome shotgun (WGS) entry which is preliminary data.</text>
</comment>
<proteinExistence type="predicted"/>
<feature type="region of interest" description="Disordered" evidence="1">
    <location>
        <begin position="617"/>
        <end position="644"/>
    </location>
</feature>
<dbReference type="PANTHER" id="PTHR11439">
    <property type="entry name" value="GAG-POL-RELATED RETROTRANSPOSON"/>
    <property type="match status" value="1"/>
</dbReference>
<gene>
    <name evidence="4" type="ORF">Tci_065214</name>
</gene>
<dbReference type="PANTHER" id="PTHR11439:SF509">
    <property type="entry name" value="RNA-DIRECTED DNA POLYMERASE"/>
    <property type="match status" value="1"/>
</dbReference>
<protein>
    <submittedName>
        <fullName evidence="4">Uncharacterized protein</fullName>
    </submittedName>
</protein>
<evidence type="ECO:0000259" key="3">
    <source>
        <dbReference type="Pfam" id="PF25597"/>
    </source>
</evidence>
<dbReference type="InterPro" id="IPR013103">
    <property type="entry name" value="RVT_2"/>
</dbReference>
<evidence type="ECO:0000256" key="1">
    <source>
        <dbReference type="SAM" id="MobiDB-lite"/>
    </source>
</evidence>
<dbReference type="Pfam" id="PF07727">
    <property type="entry name" value="RVT_2"/>
    <property type="match status" value="1"/>
</dbReference>
<accession>A0A6L2P4J0</accession>
<feature type="compositionally biased region" description="Low complexity" evidence="1">
    <location>
        <begin position="566"/>
        <end position="575"/>
    </location>
</feature>
<evidence type="ECO:0000259" key="2">
    <source>
        <dbReference type="Pfam" id="PF07727"/>
    </source>
</evidence>
<reference evidence="4" key="1">
    <citation type="journal article" date="2019" name="Sci. Rep.">
        <title>Draft genome of Tanacetum cinerariifolium, the natural source of mosquito coil.</title>
        <authorList>
            <person name="Yamashiro T."/>
            <person name="Shiraishi A."/>
            <person name="Satake H."/>
            <person name="Nakayama K."/>
        </authorList>
    </citation>
    <scope>NUCLEOTIDE SEQUENCE</scope>
</reference>
<dbReference type="CDD" id="cd09272">
    <property type="entry name" value="RNase_HI_RT_Ty1"/>
    <property type="match status" value="1"/>
</dbReference>
<feature type="domain" description="Retroviral polymerase SH3-like" evidence="3">
    <location>
        <begin position="12"/>
        <end position="61"/>
    </location>
</feature>
<evidence type="ECO:0000313" key="4">
    <source>
        <dbReference type="EMBL" id="GEU93236.1"/>
    </source>
</evidence>
<dbReference type="InterPro" id="IPR057670">
    <property type="entry name" value="SH3_retrovirus"/>
</dbReference>
<dbReference type="EMBL" id="BKCJ010010807">
    <property type="protein sequence ID" value="GEU93236.1"/>
    <property type="molecule type" value="Genomic_DNA"/>
</dbReference>